<protein>
    <submittedName>
        <fullName evidence="1">Uncharacterized protein</fullName>
    </submittedName>
</protein>
<evidence type="ECO:0000313" key="1">
    <source>
        <dbReference type="EMBL" id="KKB55534.1"/>
    </source>
</evidence>
<organism evidence="1 2">
    <name type="scientific">Parabacteroides gordonii MS-1 = DSM 23371</name>
    <dbReference type="NCBI Taxonomy" id="1203610"/>
    <lineage>
        <taxon>Bacteria</taxon>
        <taxon>Pseudomonadati</taxon>
        <taxon>Bacteroidota</taxon>
        <taxon>Bacteroidia</taxon>
        <taxon>Bacteroidales</taxon>
        <taxon>Tannerellaceae</taxon>
        <taxon>Parabacteroides</taxon>
    </lineage>
</organism>
<keyword evidence="2" id="KW-1185">Reference proteome</keyword>
<evidence type="ECO:0000313" key="2">
    <source>
        <dbReference type="Proteomes" id="UP000033035"/>
    </source>
</evidence>
<accession>A0A0F5JCQ8</accession>
<gene>
    <name evidence="1" type="ORF">HMPREF1536_03005</name>
</gene>
<comment type="caution">
    <text evidence="1">The sequence shown here is derived from an EMBL/GenBank/DDBJ whole genome shotgun (WGS) entry which is preliminary data.</text>
</comment>
<sequence length="52" mass="5770">MTIFVILCILVAAILAVLLIKSVVNEIKIHITKETNRIIQHINNNGISNTIC</sequence>
<proteinExistence type="predicted"/>
<dbReference type="Proteomes" id="UP000033035">
    <property type="component" value="Unassembled WGS sequence"/>
</dbReference>
<dbReference type="EMBL" id="AQHW01000015">
    <property type="protein sequence ID" value="KKB55534.1"/>
    <property type="molecule type" value="Genomic_DNA"/>
</dbReference>
<dbReference type="STRING" id="1203610.HMPREF1536_03005"/>
<reference evidence="1 2" key="1">
    <citation type="submission" date="2013-04" db="EMBL/GenBank/DDBJ databases">
        <title>The Genome Sequence of Parabacteroides gordonii DSM 23371.</title>
        <authorList>
            <consortium name="The Broad Institute Genomics Platform"/>
            <person name="Earl A."/>
            <person name="Ward D."/>
            <person name="Feldgarden M."/>
            <person name="Gevers D."/>
            <person name="Martens E."/>
            <person name="Sakamoto M."/>
            <person name="Benno Y."/>
            <person name="Suzuki N."/>
            <person name="Matsunaga N."/>
            <person name="Koshihara K."/>
            <person name="Seki M."/>
            <person name="Komiya H."/>
            <person name="Walker B."/>
            <person name="Young S."/>
            <person name="Zeng Q."/>
            <person name="Gargeya S."/>
            <person name="Fitzgerald M."/>
            <person name="Haas B."/>
            <person name="Abouelleil A."/>
            <person name="Allen A.W."/>
            <person name="Alvarado L."/>
            <person name="Arachchi H.M."/>
            <person name="Berlin A.M."/>
            <person name="Chapman S.B."/>
            <person name="Gainer-Dewar J."/>
            <person name="Goldberg J."/>
            <person name="Griggs A."/>
            <person name="Gujja S."/>
            <person name="Hansen M."/>
            <person name="Howarth C."/>
            <person name="Imamovic A."/>
            <person name="Ireland A."/>
            <person name="Larimer J."/>
            <person name="McCowan C."/>
            <person name="Murphy C."/>
            <person name="Pearson M."/>
            <person name="Poon T.W."/>
            <person name="Priest M."/>
            <person name="Roberts A."/>
            <person name="Saif S."/>
            <person name="Shea T."/>
            <person name="Sisk P."/>
            <person name="Sykes S."/>
            <person name="Wortman J."/>
            <person name="Nusbaum C."/>
            <person name="Birren B."/>
        </authorList>
    </citation>
    <scope>NUCLEOTIDE SEQUENCE [LARGE SCALE GENOMIC DNA]</scope>
    <source>
        <strain evidence="1 2">MS-1</strain>
    </source>
</reference>
<dbReference type="HOGENOM" id="CLU_3082808_0_0_10"/>
<dbReference type="AlphaFoldDB" id="A0A0F5JCQ8"/>
<name>A0A0F5JCQ8_9BACT</name>